<feature type="compositionally biased region" description="Polar residues" evidence="2">
    <location>
        <begin position="286"/>
        <end position="296"/>
    </location>
</feature>
<feature type="compositionally biased region" description="Basic and acidic residues" evidence="2">
    <location>
        <begin position="134"/>
        <end position="145"/>
    </location>
</feature>
<dbReference type="PROSITE" id="PS51072">
    <property type="entry name" value="MHD"/>
    <property type="match status" value="1"/>
</dbReference>
<dbReference type="RefSeq" id="XP_058338019.1">
    <property type="nucleotide sequence ID" value="XM_058491216.1"/>
</dbReference>
<dbReference type="InterPro" id="IPR028565">
    <property type="entry name" value="MHD"/>
</dbReference>
<dbReference type="GO" id="GO:0005886">
    <property type="term" value="C:plasma membrane"/>
    <property type="evidence" value="ECO:0007669"/>
    <property type="project" value="TreeGrafter"/>
</dbReference>
<name>A0AAD7XST9_9FUNG</name>
<dbReference type="PANTHER" id="PTHR23065">
    <property type="entry name" value="PROLINE-SERINE-THREONINE PHOSPHATASE INTERACTING PROTEIN 1"/>
    <property type="match status" value="1"/>
</dbReference>
<feature type="domain" description="MHD" evidence="3">
    <location>
        <begin position="532"/>
        <end position="772"/>
    </location>
</feature>
<evidence type="ECO:0000313" key="4">
    <source>
        <dbReference type="EMBL" id="KAJ8653105.1"/>
    </source>
</evidence>
<sequence length="772" mass="85576">MAEESSNNPYVDTFLTARPKDGIDAVQERLRTGRLLDEELAQYFRERAQIEDQYAKSLVKASKKLFITDKTILGNFAPVWDLLYNEFTETSTAHAVLSYKIADEIEKPLRNPPVEYNKAKSMEPTFQRLAKEYDENAKKSKKSGDKGTLFKRSNKDSGASKRNMESASSQWVRDGPEFLMHHQLLEESRLQRLKALVEQFSQLQTDQMMKRMEIANVTMSAASAFDVQSELEQFCKSRGHGMAKASATTSVNIPHSESRRHSLDGRQSSNGSYSQVSEPEVARPPSKTSRVRSTFSIRRKTRNGSATRLPDTPSIAEEPSRGSYYHADANSSRASHSSRGNISNPSTPPAPASSMPASTSLHSSEQLPTQQAPQVDSEGYTIPPPDRSAYTMAVQDDNASFDTDSASLQTGQRLKIDIRNDAIQKENDPEAHAALNRMSTLLRDRTPSISRRPRGRRDNTRSMQIDPGHGNTNKNEDAIVQGSSVISSASTTPTNPFHQNSFDLSTPSSQSPTLSHDIPSSNQLQAISETGQSQIYASIVEIVERDPQADDSVRVTGHIKLVYNGPTALTDPLLLRLHSPSKEAMVKPNPTFVEAWQQGDDPEIYRLKPEAFENYRRTPVPCFAYQLQTSSSVLPMQLSPAWKCTPDASYLIVKHKMADDVSLSKSQLAVCVKFDQATVTNVQSTPQGAWDVSRKQLTWTNEAILQSKDSSKLLAKFITSEQGSPVPVALKYYCKDVLVSGAAIEAVPAYGSTLQIKQVQQVVKSDKVYFAP</sequence>
<dbReference type="EMBL" id="JARTCD010000085">
    <property type="protein sequence ID" value="KAJ8653105.1"/>
    <property type="molecule type" value="Genomic_DNA"/>
</dbReference>
<accession>A0AAD7XST9</accession>
<evidence type="ECO:0000259" key="3">
    <source>
        <dbReference type="PROSITE" id="PS51072"/>
    </source>
</evidence>
<keyword evidence="5" id="KW-1185">Reference proteome</keyword>
<dbReference type="GeneID" id="83218647"/>
<feature type="compositionally biased region" description="Polar residues" evidence="2">
    <location>
        <begin position="329"/>
        <end position="344"/>
    </location>
</feature>
<dbReference type="AlphaFoldDB" id="A0AAD7XST9"/>
<proteinExistence type="predicted"/>
<feature type="region of interest" description="Disordered" evidence="2">
    <location>
        <begin position="436"/>
        <end position="519"/>
    </location>
</feature>
<dbReference type="PANTHER" id="PTHR23065:SF54">
    <property type="entry name" value="SUPPRESSOR OF YEAST PROFILIN DELETION"/>
    <property type="match status" value="1"/>
</dbReference>
<dbReference type="GO" id="GO:0032185">
    <property type="term" value="P:septin cytoskeleton organization"/>
    <property type="evidence" value="ECO:0007669"/>
    <property type="project" value="TreeGrafter"/>
</dbReference>
<dbReference type="SMART" id="SM00055">
    <property type="entry name" value="FCH"/>
    <property type="match status" value="1"/>
</dbReference>
<protein>
    <recommendedName>
        <fullName evidence="3">MHD domain-containing protein</fullName>
    </recommendedName>
</protein>
<feature type="compositionally biased region" description="Polar residues" evidence="2">
    <location>
        <begin position="361"/>
        <end position="374"/>
    </location>
</feature>
<feature type="compositionally biased region" description="Polar residues" evidence="2">
    <location>
        <begin position="246"/>
        <end position="255"/>
    </location>
</feature>
<feature type="compositionally biased region" description="Polar residues" evidence="2">
    <location>
        <begin position="481"/>
        <end position="503"/>
    </location>
</feature>
<dbReference type="GO" id="GO:0006897">
    <property type="term" value="P:endocytosis"/>
    <property type="evidence" value="ECO:0007669"/>
    <property type="project" value="UniProtKB-KW"/>
</dbReference>
<dbReference type="GO" id="GO:0032153">
    <property type="term" value="C:cell division site"/>
    <property type="evidence" value="ECO:0007669"/>
    <property type="project" value="TreeGrafter"/>
</dbReference>
<dbReference type="InterPro" id="IPR018808">
    <property type="entry name" value="Muniscin_C"/>
</dbReference>
<feature type="compositionally biased region" description="Polar residues" evidence="2">
    <location>
        <begin position="265"/>
        <end position="277"/>
    </location>
</feature>
<evidence type="ECO:0000313" key="5">
    <source>
        <dbReference type="Proteomes" id="UP001234581"/>
    </source>
</evidence>
<dbReference type="Proteomes" id="UP001234581">
    <property type="component" value="Unassembled WGS sequence"/>
</dbReference>
<evidence type="ECO:0000256" key="2">
    <source>
        <dbReference type="SAM" id="MobiDB-lite"/>
    </source>
</evidence>
<feature type="region of interest" description="Disordered" evidence="2">
    <location>
        <begin position="134"/>
        <end position="170"/>
    </location>
</feature>
<dbReference type="Pfam" id="PF10291">
    <property type="entry name" value="muHD"/>
    <property type="match status" value="1"/>
</dbReference>
<dbReference type="SUPFAM" id="SSF103657">
    <property type="entry name" value="BAR/IMD domain-like"/>
    <property type="match status" value="1"/>
</dbReference>
<evidence type="ECO:0000256" key="1">
    <source>
        <dbReference type="ARBA" id="ARBA00022583"/>
    </source>
</evidence>
<reference evidence="4 5" key="1">
    <citation type="submission" date="2023-03" db="EMBL/GenBank/DDBJ databases">
        <title>Genome sequence of Lichtheimia ornata CBS 291.66.</title>
        <authorList>
            <person name="Mohabir J.T."/>
            <person name="Shea T.P."/>
            <person name="Kurbessoian T."/>
            <person name="Berby B."/>
            <person name="Fontaine J."/>
            <person name="Livny J."/>
            <person name="Gnirke A."/>
            <person name="Stajich J.E."/>
            <person name="Cuomo C.A."/>
        </authorList>
    </citation>
    <scope>NUCLEOTIDE SEQUENCE [LARGE SCALE GENOMIC DNA]</scope>
    <source>
        <strain evidence="4">CBS 291.66</strain>
    </source>
</reference>
<feature type="compositionally biased region" description="Low complexity" evidence="2">
    <location>
        <begin position="504"/>
        <end position="515"/>
    </location>
</feature>
<organism evidence="4 5">
    <name type="scientific">Lichtheimia ornata</name>
    <dbReference type="NCBI Taxonomy" id="688661"/>
    <lineage>
        <taxon>Eukaryota</taxon>
        <taxon>Fungi</taxon>
        <taxon>Fungi incertae sedis</taxon>
        <taxon>Mucoromycota</taxon>
        <taxon>Mucoromycotina</taxon>
        <taxon>Mucoromycetes</taxon>
        <taxon>Mucorales</taxon>
        <taxon>Lichtheimiaceae</taxon>
        <taxon>Lichtheimia</taxon>
    </lineage>
</organism>
<dbReference type="Pfam" id="PF00611">
    <property type="entry name" value="FCH"/>
    <property type="match status" value="1"/>
</dbReference>
<dbReference type="InterPro" id="IPR001060">
    <property type="entry name" value="FCH_dom"/>
</dbReference>
<dbReference type="InterPro" id="IPR027267">
    <property type="entry name" value="AH/BAR_dom_sf"/>
</dbReference>
<feature type="region of interest" description="Disordered" evidence="2">
    <location>
        <begin position="243"/>
        <end position="389"/>
    </location>
</feature>
<dbReference type="GO" id="GO:0030139">
    <property type="term" value="C:endocytic vesicle"/>
    <property type="evidence" value="ECO:0007669"/>
    <property type="project" value="TreeGrafter"/>
</dbReference>
<dbReference type="Gene3D" id="1.20.1270.60">
    <property type="entry name" value="Arfaptin homology (AH) domain/BAR domain"/>
    <property type="match status" value="1"/>
</dbReference>
<keyword evidence="1" id="KW-0254">Endocytosis</keyword>
<feature type="compositionally biased region" description="Basic and acidic residues" evidence="2">
    <location>
        <begin position="153"/>
        <end position="164"/>
    </location>
</feature>
<comment type="caution">
    <text evidence="4">The sequence shown here is derived from an EMBL/GenBank/DDBJ whole genome shotgun (WGS) entry which is preliminary data.</text>
</comment>
<gene>
    <name evidence="4" type="ORF">O0I10_011246</name>
</gene>